<dbReference type="RefSeq" id="XP_065459317.1">
    <property type="nucleotide sequence ID" value="XM_065603245.1"/>
</dbReference>
<organism evidence="2 3">
    <name type="scientific">Cercospora beticola</name>
    <name type="common">Sugarbeet leaf spot fungus</name>
    <dbReference type="NCBI Taxonomy" id="122368"/>
    <lineage>
        <taxon>Eukaryota</taxon>
        <taxon>Fungi</taxon>
        <taxon>Dikarya</taxon>
        <taxon>Ascomycota</taxon>
        <taxon>Pezizomycotina</taxon>
        <taxon>Dothideomycetes</taxon>
        <taxon>Dothideomycetidae</taxon>
        <taxon>Mycosphaerellales</taxon>
        <taxon>Mycosphaerellaceae</taxon>
        <taxon>Cercospora</taxon>
    </lineage>
</organism>
<keyword evidence="1" id="KW-1133">Transmembrane helix</keyword>
<keyword evidence="1" id="KW-0812">Transmembrane</keyword>
<dbReference type="Proteomes" id="UP001302367">
    <property type="component" value="Chromosome 6"/>
</dbReference>
<feature type="transmembrane region" description="Helical" evidence="1">
    <location>
        <begin position="181"/>
        <end position="204"/>
    </location>
</feature>
<gene>
    <name evidence="2" type="ORF">RHO25_010075</name>
</gene>
<feature type="transmembrane region" description="Helical" evidence="1">
    <location>
        <begin position="155"/>
        <end position="175"/>
    </location>
</feature>
<evidence type="ECO:0000256" key="1">
    <source>
        <dbReference type="SAM" id="Phobius"/>
    </source>
</evidence>
<dbReference type="EMBL" id="CP134189">
    <property type="protein sequence ID" value="WPB05423.1"/>
    <property type="molecule type" value="Genomic_DNA"/>
</dbReference>
<evidence type="ECO:0000313" key="3">
    <source>
        <dbReference type="Proteomes" id="UP001302367"/>
    </source>
</evidence>
<sequence length="335" mass="37393">MEQSEAGRHPSLNICGLRIPGPVLPIILAIWFLSTRLRRERHGLRSPITGDHLRILLVVTHSLTYFWSIWNTIHQDQHSETPVSNNALILIEFITLTWGEAFLPESDIWPYTLTSIGWIMLALHPLSKATSPSSRDIWLPLVLSLPSALQMGGRVSSGAMLSGISLLSTVIFGLVDGLGAFGSYGSVLAILAPPCLAVLVRLACKNDCLQGLWRAIFKHYPTENHMRCAQVVVSVINLEAAGWIVSSFLWSCLRWRWLFWGEISRNPALTMFSLAGGALFFAIHALGNLFRNRAPIADPAMFVQNSLSDCFHAIQWTNCIYLGLWLLCEVARMYQ</sequence>
<feature type="transmembrane region" description="Helical" evidence="1">
    <location>
        <begin position="12"/>
        <end position="33"/>
    </location>
</feature>
<protein>
    <submittedName>
        <fullName evidence="2">Uncharacterized protein</fullName>
    </submittedName>
</protein>
<dbReference type="GeneID" id="90644615"/>
<feature type="transmembrane region" description="Helical" evidence="1">
    <location>
        <begin position="228"/>
        <end position="250"/>
    </location>
</feature>
<name>A0ABZ0P0N6_CERBT</name>
<proteinExistence type="predicted"/>
<evidence type="ECO:0000313" key="2">
    <source>
        <dbReference type="EMBL" id="WPB05423.1"/>
    </source>
</evidence>
<feature type="transmembrane region" description="Helical" evidence="1">
    <location>
        <begin position="270"/>
        <end position="290"/>
    </location>
</feature>
<keyword evidence="3" id="KW-1185">Reference proteome</keyword>
<keyword evidence="1" id="KW-0472">Membrane</keyword>
<reference evidence="2 3" key="1">
    <citation type="submission" date="2023-09" db="EMBL/GenBank/DDBJ databases">
        <title>Complete-Gapless Cercospora beticola genome.</title>
        <authorList>
            <person name="Wyatt N.A."/>
            <person name="Spanner R.E."/>
            <person name="Bolton M.D."/>
        </authorList>
    </citation>
    <scope>NUCLEOTIDE SEQUENCE [LARGE SCALE GENOMIC DNA]</scope>
    <source>
        <strain evidence="2">Cb09-40</strain>
    </source>
</reference>
<accession>A0ABZ0P0N6</accession>